<dbReference type="InParanoid" id="A0A067NEY7"/>
<dbReference type="Proteomes" id="UP000027073">
    <property type="component" value="Unassembled WGS sequence"/>
</dbReference>
<protein>
    <submittedName>
        <fullName evidence="1">Uncharacterized protein</fullName>
    </submittedName>
</protein>
<dbReference type="VEuPathDB" id="FungiDB:PLEOSDRAFT_159689"/>
<name>A0A067NEY7_PLEO1</name>
<dbReference type="EMBL" id="KL198009">
    <property type="protein sequence ID" value="KDQ26389.1"/>
    <property type="molecule type" value="Genomic_DNA"/>
</dbReference>
<dbReference type="HOGENOM" id="CLU_1326859_0_0_1"/>
<dbReference type="AlphaFoldDB" id="A0A067NEY7"/>
<evidence type="ECO:0000313" key="2">
    <source>
        <dbReference type="Proteomes" id="UP000027073"/>
    </source>
</evidence>
<evidence type="ECO:0000313" key="1">
    <source>
        <dbReference type="EMBL" id="KDQ26389.1"/>
    </source>
</evidence>
<organism evidence="1 2">
    <name type="scientific">Pleurotus ostreatus (strain PC15)</name>
    <name type="common">Oyster mushroom</name>
    <dbReference type="NCBI Taxonomy" id="1137138"/>
    <lineage>
        <taxon>Eukaryota</taxon>
        <taxon>Fungi</taxon>
        <taxon>Dikarya</taxon>
        <taxon>Basidiomycota</taxon>
        <taxon>Agaricomycotina</taxon>
        <taxon>Agaricomycetes</taxon>
        <taxon>Agaricomycetidae</taxon>
        <taxon>Agaricales</taxon>
        <taxon>Pleurotineae</taxon>
        <taxon>Pleurotaceae</taxon>
        <taxon>Pleurotus</taxon>
    </lineage>
</organism>
<reference evidence="2" key="1">
    <citation type="journal article" date="2014" name="Proc. Natl. Acad. Sci. U.S.A.">
        <title>Extensive sampling of basidiomycete genomes demonstrates inadequacy of the white-rot/brown-rot paradigm for wood decay fungi.</title>
        <authorList>
            <person name="Riley R."/>
            <person name="Salamov A.A."/>
            <person name="Brown D.W."/>
            <person name="Nagy L.G."/>
            <person name="Floudas D."/>
            <person name="Held B.W."/>
            <person name="Levasseur A."/>
            <person name="Lombard V."/>
            <person name="Morin E."/>
            <person name="Otillar R."/>
            <person name="Lindquist E.A."/>
            <person name="Sun H."/>
            <person name="LaButti K.M."/>
            <person name="Schmutz J."/>
            <person name="Jabbour D."/>
            <person name="Luo H."/>
            <person name="Baker S.E."/>
            <person name="Pisabarro A.G."/>
            <person name="Walton J.D."/>
            <person name="Blanchette R.A."/>
            <person name="Henrissat B."/>
            <person name="Martin F."/>
            <person name="Cullen D."/>
            <person name="Hibbett D.S."/>
            <person name="Grigoriev I.V."/>
        </authorList>
    </citation>
    <scope>NUCLEOTIDE SEQUENCE [LARGE SCALE GENOMIC DNA]</scope>
    <source>
        <strain evidence="2">PC15</strain>
    </source>
</reference>
<proteinExistence type="predicted"/>
<gene>
    <name evidence="1" type="ORF">PLEOSDRAFT_159689</name>
</gene>
<sequence length="207" mass="23225">MYPQRNLYGGNHNLNGNATMSHYSTGHPSVQYTASDMRHVYPNENENAEGQMPQFPLQPFDAGTWEYCHRPSSQDQFRVVPQSLLPEDQIYSAASSNEAKAHDVGHLGVQQFHVSDVDNNPWVPGGQLNERESGAMDPERSATSQVIRRVATVAVIDAAERRRTNPHRFFCHHCDRGFTATHNYKQLITVNVRSLAIAARPSQLAQT</sequence>
<accession>A0A067NEY7</accession>
<dbReference type="OrthoDB" id="654211at2759"/>